<dbReference type="InterPro" id="IPR038084">
    <property type="entry name" value="PduO/GlcC-like_sf"/>
</dbReference>
<protein>
    <recommendedName>
        <fullName evidence="4">GlcG protein</fullName>
    </recommendedName>
</protein>
<dbReference type="InterPro" id="IPR052517">
    <property type="entry name" value="GlcG_carb_metab_protein"/>
</dbReference>
<reference evidence="2 3" key="1">
    <citation type="submission" date="2015-03" db="EMBL/GenBank/DDBJ databases">
        <title>Draft Genome Sequence of Burkholderia andropogonis type strain ICMP2807, isolated from Sorghum bicolor.</title>
        <authorList>
            <person name="Lopes-Santos L."/>
            <person name="Castro D.B."/>
            <person name="Ottoboni L.M."/>
            <person name="Park D."/>
            <person name="Weirc B.S."/>
            <person name="Destefano S.A."/>
        </authorList>
    </citation>
    <scope>NUCLEOTIDE SEQUENCE [LARGE SCALE GENOMIC DNA]</scope>
    <source>
        <strain evidence="2 3">ICMP2807</strain>
    </source>
</reference>
<dbReference type="PANTHER" id="PTHR34309">
    <property type="entry name" value="SLR1406 PROTEIN"/>
    <property type="match status" value="1"/>
</dbReference>
<dbReference type="Gene3D" id="3.30.450.150">
    <property type="entry name" value="Haem-degrading domain"/>
    <property type="match status" value="1"/>
</dbReference>
<dbReference type="Pfam" id="PF03928">
    <property type="entry name" value="HbpS-like"/>
    <property type="match status" value="1"/>
</dbReference>
<organism evidence="2 3">
    <name type="scientific">Robbsia andropogonis</name>
    <dbReference type="NCBI Taxonomy" id="28092"/>
    <lineage>
        <taxon>Bacteria</taxon>
        <taxon>Pseudomonadati</taxon>
        <taxon>Pseudomonadota</taxon>
        <taxon>Betaproteobacteria</taxon>
        <taxon>Burkholderiales</taxon>
        <taxon>Burkholderiaceae</taxon>
        <taxon>Robbsia</taxon>
    </lineage>
</organism>
<dbReference type="PATRIC" id="fig|28092.6.peg.6134"/>
<dbReference type="EMBL" id="LAQU01000102">
    <property type="protein sequence ID" value="KKB60970.1"/>
    <property type="molecule type" value="Genomic_DNA"/>
</dbReference>
<feature type="region of interest" description="Disordered" evidence="1">
    <location>
        <begin position="112"/>
        <end position="132"/>
    </location>
</feature>
<accession>A0A0F5JTJ0</accession>
<dbReference type="InterPro" id="IPR005624">
    <property type="entry name" value="PduO/GlcC-like"/>
</dbReference>
<evidence type="ECO:0000313" key="3">
    <source>
        <dbReference type="Proteomes" id="UP000033618"/>
    </source>
</evidence>
<evidence type="ECO:0000313" key="2">
    <source>
        <dbReference type="EMBL" id="KKB60970.1"/>
    </source>
</evidence>
<proteinExistence type="predicted"/>
<dbReference type="AlphaFoldDB" id="A0A0F5JTJ0"/>
<dbReference type="OrthoDB" id="9800768at2"/>
<dbReference type="SUPFAM" id="SSF143744">
    <property type="entry name" value="GlcG-like"/>
    <property type="match status" value="1"/>
</dbReference>
<dbReference type="RefSeq" id="WP_046154484.1">
    <property type="nucleotide sequence ID" value="NZ_CADFGU010000018.1"/>
</dbReference>
<dbReference type="PANTHER" id="PTHR34309:SF1">
    <property type="entry name" value="PROTEIN GLCG"/>
    <property type="match status" value="1"/>
</dbReference>
<dbReference type="STRING" id="28092.WM40_26020"/>
<comment type="caution">
    <text evidence="2">The sequence shown here is derived from an EMBL/GenBank/DDBJ whole genome shotgun (WGS) entry which is preliminary data.</text>
</comment>
<evidence type="ECO:0008006" key="4">
    <source>
        <dbReference type="Google" id="ProtNLM"/>
    </source>
</evidence>
<evidence type="ECO:0000256" key="1">
    <source>
        <dbReference type="SAM" id="MobiDB-lite"/>
    </source>
</evidence>
<keyword evidence="3" id="KW-1185">Reference proteome</keyword>
<gene>
    <name evidence="2" type="ORF">WM40_26020</name>
</gene>
<dbReference type="Proteomes" id="UP000033618">
    <property type="component" value="Unassembled WGS sequence"/>
</dbReference>
<sequence length="132" mass="14323">MRYSLRLDLADAKRIAREARARAKKLGIFVSVVVLHDSGQLIYLERQDRAQFQTPEVAKGKALTAVMMRKPSKDIEDATLSRPTLATFHDGRLPIQGGYPLVSEDVRAGAIGVSGGTPDQDDQIAHAGAQAL</sequence>
<name>A0A0F5JTJ0_9BURK</name>